<reference evidence="2 3" key="1">
    <citation type="submission" date="2021-11" db="EMBL/GenBank/DDBJ databases">
        <title>Black yeast isolated from Biological Soil Crust.</title>
        <authorList>
            <person name="Kurbessoian T."/>
        </authorList>
    </citation>
    <scope>NUCLEOTIDE SEQUENCE [LARGE SCALE GENOMIC DNA]</scope>
    <source>
        <strain evidence="2 3">CCFEE 5522</strain>
    </source>
</reference>
<dbReference type="AlphaFoldDB" id="A0AAV9JT49"/>
<feature type="compositionally biased region" description="Basic and acidic residues" evidence="1">
    <location>
        <begin position="561"/>
        <end position="600"/>
    </location>
</feature>
<evidence type="ECO:0000313" key="2">
    <source>
        <dbReference type="EMBL" id="KAK4548454.1"/>
    </source>
</evidence>
<evidence type="ECO:0000313" key="3">
    <source>
        <dbReference type="Proteomes" id="UP001324427"/>
    </source>
</evidence>
<proteinExistence type="predicted"/>
<evidence type="ECO:0000256" key="1">
    <source>
        <dbReference type="SAM" id="MobiDB-lite"/>
    </source>
</evidence>
<gene>
    <name evidence="2" type="ORF">LTR36_009364</name>
</gene>
<feature type="region of interest" description="Disordered" evidence="1">
    <location>
        <begin position="539"/>
        <end position="600"/>
    </location>
</feature>
<protein>
    <submittedName>
        <fullName evidence="2">Uncharacterized protein</fullName>
    </submittedName>
</protein>
<sequence>MPLGTDTSASQSDVTGPDYVTHALLLGFKNSDLTPQIIELEHVMSSKLGWKTSLYWTDGTDPQMVQQRLDNIAYSLQSNLQHPEERIVIYYGGNALKNDEHTSTWKTDCGIMWHGSAKPGREGVCGSCELQMVDPSILLATVLKQPCDVLLLMDARADLCQPTLEQWMRKTALRSEVRKRNMHVVAFGDVSGVQVGEVGVEACPDCESEAFVAFESKKSSEHTKVLAQALINGAVAPGPGLDVDAPPPPRGPGLLSPLMWRLADKFDVTAILEYRPFSLPRSRPTAQPSAASTPRYKSTSVLLLRWDHKPVGRSAGEDDLCIFAMREAFESFNYGVEVAHVPEDADSHDAWLGHDGWVGSTVHKFVRAHGGAGNPVIIYYIGHGSVSKDSDAAHLEGWRTARGGPHFDLTRLQALADCRPYVLLILDCCYAGYVPAYLDIAYRHSATRPDHVMETLAACPSRSTTTASPPHNFSRRLAGQLMLHAGRPGGMSVDELSSLLVHDWRYRENSSGEERESKENVRILNCGEGSIVLERMKAHGGTKGGAGKGGLGGGKMPVDGLGEREAPRSKESVLGMDERSLGDRRLDVQRELTDRSRRRA</sequence>
<keyword evidence="3" id="KW-1185">Reference proteome</keyword>
<name>A0AAV9JT49_9PEZI</name>
<comment type="caution">
    <text evidence="2">The sequence shown here is derived from an EMBL/GenBank/DDBJ whole genome shotgun (WGS) entry which is preliminary data.</text>
</comment>
<accession>A0AAV9JT49</accession>
<feature type="compositionally biased region" description="Gly residues" evidence="1">
    <location>
        <begin position="541"/>
        <end position="555"/>
    </location>
</feature>
<dbReference type="Proteomes" id="UP001324427">
    <property type="component" value="Unassembled WGS sequence"/>
</dbReference>
<organism evidence="2 3">
    <name type="scientific">Oleoguttula mirabilis</name>
    <dbReference type="NCBI Taxonomy" id="1507867"/>
    <lineage>
        <taxon>Eukaryota</taxon>
        <taxon>Fungi</taxon>
        <taxon>Dikarya</taxon>
        <taxon>Ascomycota</taxon>
        <taxon>Pezizomycotina</taxon>
        <taxon>Dothideomycetes</taxon>
        <taxon>Dothideomycetidae</taxon>
        <taxon>Mycosphaerellales</taxon>
        <taxon>Teratosphaeriaceae</taxon>
        <taxon>Oleoguttula</taxon>
    </lineage>
</organism>
<dbReference type="EMBL" id="JAVFHQ010000007">
    <property type="protein sequence ID" value="KAK4548454.1"/>
    <property type="molecule type" value="Genomic_DNA"/>
</dbReference>